<dbReference type="Proteomes" id="UP000247973">
    <property type="component" value="Unassembled WGS sequence"/>
</dbReference>
<gene>
    <name evidence="1" type="ORF">CLV62_11664</name>
</gene>
<organism evidence="1 2">
    <name type="scientific">Dysgonomonas alginatilytica</name>
    <dbReference type="NCBI Taxonomy" id="1605892"/>
    <lineage>
        <taxon>Bacteria</taxon>
        <taxon>Pseudomonadati</taxon>
        <taxon>Bacteroidota</taxon>
        <taxon>Bacteroidia</taxon>
        <taxon>Bacteroidales</taxon>
        <taxon>Dysgonomonadaceae</taxon>
        <taxon>Dysgonomonas</taxon>
    </lineage>
</organism>
<sequence length="323" mass="37993">MTNLYWPVYKKLEKEIIELSSHVHFDDNQISIYSVEIAELLIRCVVEIEAISKDLYFINGGTKSNDKDLFFDTDCLDLLEQRWMLSKKVVIVSAANFYFQSQDNKIFTPLRKANKRGTSSADWTKAYQAVKHNRSVNLSKANIKHLLRGMGALFILNLYFKNEIFNLSNNSTDNFSGNLSELFDIKVHPFCGETYGDGDETYSKHQDFDECVYLIKWTNDFRNKHKDWADLQNKKLNELIFNHPKVAQYIQNNLMENGLIKEKEFLSFVQERKQFDFIDMNNEYPRMIQKAASEASEILKFDYTKNRPMYEAILNKCQKIYSF</sequence>
<comment type="caution">
    <text evidence="1">The sequence shown here is derived from an EMBL/GenBank/DDBJ whole genome shotgun (WGS) entry which is preliminary data.</text>
</comment>
<dbReference type="EMBL" id="QICL01000016">
    <property type="protein sequence ID" value="PXV63023.1"/>
    <property type="molecule type" value="Genomic_DNA"/>
</dbReference>
<evidence type="ECO:0000313" key="2">
    <source>
        <dbReference type="Proteomes" id="UP000247973"/>
    </source>
</evidence>
<evidence type="ECO:0000313" key="1">
    <source>
        <dbReference type="EMBL" id="PXV63023.1"/>
    </source>
</evidence>
<proteinExistence type="predicted"/>
<dbReference type="AlphaFoldDB" id="A0A2V3PM73"/>
<name>A0A2V3PM73_9BACT</name>
<accession>A0A2V3PM73</accession>
<protein>
    <submittedName>
        <fullName evidence="1">Uncharacterized protein</fullName>
    </submittedName>
</protein>
<reference evidence="1 2" key="1">
    <citation type="submission" date="2018-03" db="EMBL/GenBank/DDBJ databases">
        <title>Genomic Encyclopedia of Archaeal and Bacterial Type Strains, Phase II (KMG-II): from individual species to whole genera.</title>
        <authorList>
            <person name="Goeker M."/>
        </authorList>
    </citation>
    <scope>NUCLEOTIDE SEQUENCE [LARGE SCALE GENOMIC DNA]</scope>
    <source>
        <strain evidence="1 2">DSM 100214</strain>
    </source>
</reference>
<keyword evidence="2" id="KW-1185">Reference proteome</keyword>